<evidence type="ECO:0000313" key="1">
    <source>
        <dbReference type="EMBL" id="OCX22790.1"/>
    </source>
</evidence>
<proteinExistence type="predicted"/>
<sequence length="279" mass="31651">MAAAEIHLYIDDTGSRDPDREPPVRRRDEMDCFAFGGILISEEDIDELFASHKAFCDSHNISYPLHSWAIRGGRGDFGWLKHPEAAFAFLSDLEQFLVNLPIVGIAAVIDRPGYVARYKEKFQDRLWLMSKTAYSILIERAAKFARSRGRKLRVFFERAGKVEDNELIGFARSLKRDGMPFDENNSAAYQSLTGAEFREIVMGEPRGRTKATPMIQIADLVLYPMAKGGYEPTYRPYVALMENKRLIDALLEPGQRASLGIKYSCFERINDKGPDEPSL</sequence>
<dbReference type="RefSeq" id="WP_065996785.1">
    <property type="nucleotide sequence ID" value="NZ_MDEO01000026.1"/>
</dbReference>
<comment type="caution">
    <text evidence="1">The sequence shown here is derived from an EMBL/GenBank/DDBJ whole genome shotgun (WGS) entry which is preliminary data.</text>
</comment>
<dbReference type="Pfam" id="PF12686">
    <property type="entry name" value="DUF3800"/>
    <property type="match status" value="1"/>
</dbReference>
<dbReference type="STRING" id="1566387.QV13_04840"/>
<organism evidence="1 2">
    <name type="scientific">Mesorhizobium hungaricum</name>
    <dbReference type="NCBI Taxonomy" id="1566387"/>
    <lineage>
        <taxon>Bacteria</taxon>
        <taxon>Pseudomonadati</taxon>
        <taxon>Pseudomonadota</taxon>
        <taxon>Alphaproteobacteria</taxon>
        <taxon>Hyphomicrobiales</taxon>
        <taxon>Phyllobacteriaceae</taxon>
        <taxon>Mesorhizobium</taxon>
    </lineage>
</organism>
<protein>
    <recommendedName>
        <fullName evidence="3">DUF3800 domain-containing protein</fullName>
    </recommendedName>
</protein>
<dbReference type="InterPro" id="IPR024524">
    <property type="entry name" value="DUF3800"/>
</dbReference>
<evidence type="ECO:0000313" key="2">
    <source>
        <dbReference type="Proteomes" id="UP000094412"/>
    </source>
</evidence>
<gene>
    <name evidence="1" type="ORF">QV13_04840</name>
</gene>
<dbReference type="EMBL" id="MDEO01000026">
    <property type="protein sequence ID" value="OCX22790.1"/>
    <property type="molecule type" value="Genomic_DNA"/>
</dbReference>
<accession>A0A1C2E708</accession>
<keyword evidence="2" id="KW-1185">Reference proteome</keyword>
<dbReference type="OrthoDB" id="507950at2"/>
<evidence type="ECO:0008006" key="3">
    <source>
        <dbReference type="Google" id="ProtNLM"/>
    </source>
</evidence>
<dbReference type="AlphaFoldDB" id="A0A1C2E708"/>
<dbReference type="Proteomes" id="UP000094412">
    <property type="component" value="Unassembled WGS sequence"/>
</dbReference>
<reference evidence="1 2" key="1">
    <citation type="submission" date="2016-08" db="EMBL/GenBank/DDBJ databases">
        <title>Whole genome sequence of Mesorhizobium sp. strain UASWS1009 isolated from industrial sewage.</title>
        <authorList>
            <person name="Crovadore J."/>
            <person name="Calmin G."/>
            <person name="Chablais R."/>
            <person name="Cochard B."/>
            <person name="Lefort F."/>
        </authorList>
    </citation>
    <scope>NUCLEOTIDE SEQUENCE [LARGE SCALE GENOMIC DNA]</scope>
    <source>
        <strain evidence="1 2">UASWS1009</strain>
    </source>
</reference>
<name>A0A1C2E708_9HYPH</name>